<sequence length="434" mass="50295">MSVIENIFSYISQYILKNGEQLDTNYTRITSLVDVDIVKQTARTFRRVGTLTLSLDAYAQEDAQIPDIPLLKWTLGKRAILDDLHAFEWLNKGWIMKEMRFKQDGKTIERVHYRMGYRLFVYLQKKTDREHQEKIRQFASYQLDAQKVLRGLVFDDKERAVLLSSLTHHVSVSIHWKIEELAESDLFPSSWSAIKRIKCLTFLLAFIMISSHKELFDWKEIGAQYYGGIGGSKAFDDYKDEFICVLEEWSGQSAEILGMISSGKITPLYFAGHLRGGWSCFQAGPVHALTDLSIAQDQYSTDATTLWLVENRGILTRLSAERNFLRETGSLIVCVDGHLRCVHKRFIHNLLKNSCIRQAIFWSDYDKDGLLIAGEMVEAVSVYPLTLKWICHDHKVIKNWSEYQQYMGALLQEVCLEQELILGKAEDWRRWIIN</sequence>
<gene>
    <name evidence="1" type="ORF">ERICIII_04068</name>
</gene>
<dbReference type="GeneID" id="64220399"/>
<name>A0A2L1UIC7_9BACL</name>
<evidence type="ECO:0000313" key="2">
    <source>
        <dbReference type="Proteomes" id="UP000239833"/>
    </source>
</evidence>
<dbReference type="EMBL" id="CP019655">
    <property type="protein sequence ID" value="AVF28148.1"/>
    <property type="molecule type" value="Genomic_DNA"/>
</dbReference>
<reference evidence="2" key="1">
    <citation type="submission" date="2017-02" db="EMBL/GenBank/DDBJ databases">
        <title>Delineation of Paenibacillus larvae strains originating from foulbrood outbreaks.</title>
        <authorList>
            <person name="Beims H."/>
            <person name="Bunk B."/>
            <person name="Sproeer C."/>
            <person name="Mohr K.I."/>
            <person name="Pradella S."/>
            <person name="Guenther G."/>
            <person name="Rohde M."/>
            <person name="von der Ohe W."/>
            <person name="Steinert M."/>
        </authorList>
    </citation>
    <scope>NUCLEOTIDE SEQUENCE [LARGE SCALE GENOMIC DNA]</scope>
    <source>
        <strain evidence="2">Eric_III</strain>
    </source>
</reference>
<organism evidence="1 2">
    <name type="scientific">Paenibacillus larvae subsp. larvae</name>
    <dbReference type="NCBI Taxonomy" id="147375"/>
    <lineage>
        <taxon>Bacteria</taxon>
        <taxon>Bacillati</taxon>
        <taxon>Bacillota</taxon>
        <taxon>Bacilli</taxon>
        <taxon>Bacillales</taxon>
        <taxon>Paenibacillaceae</taxon>
        <taxon>Paenibacillus</taxon>
    </lineage>
</organism>
<dbReference type="GO" id="GO:0003677">
    <property type="term" value="F:DNA binding"/>
    <property type="evidence" value="ECO:0007669"/>
    <property type="project" value="InterPro"/>
</dbReference>
<dbReference type="STRING" id="147375.BXP28_13655"/>
<proteinExistence type="predicted"/>
<protein>
    <submittedName>
        <fullName evidence="1">Uncharacterized protein</fullName>
    </submittedName>
</protein>
<dbReference type="InterPro" id="IPR036078">
    <property type="entry name" value="Spo11/TopoVI_A_sf"/>
</dbReference>
<dbReference type="SUPFAM" id="SSF56726">
    <property type="entry name" value="DNA topoisomerase IV, alpha subunit"/>
    <property type="match status" value="1"/>
</dbReference>
<dbReference type="GO" id="GO:0005694">
    <property type="term" value="C:chromosome"/>
    <property type="evidence" value="ECO:0007669"/>
    <property type="project" value="InterPro"/>
</dbReference>
<dbReference type="RefSeq" id="WP_079940444.1">
    <property type="nucleotide sequence ID" value="NZ_CP019655.1"/>
</dbReference>
<evidence type="ECO:0000313" key="1">
    <source>
        <dbReference type="EMBL" id="AVF28148.1"/>
    </source>
</evidence>
<dbReference type="Proteomes" id="UP000239833">
    <property type="component" value="Chromosome"/>
</dbReference>
<accession>A0A2L1UIC7</accession>
<dbReference type="AlphaFoldDB" id="A0A2L1UIC7"/>